<proteinExistence type="predicted"/>
<feature type="compositionally biased region" description="Polar residues" evidence="5">
    <location>
        <begin position="939"/>
        <end position="957"/>
    </location>
</feature>
<organism evidence="8 9">
    <name type="scientific">Myodes glareolus</name>
    <name type="common">Bank vole</name>
    <name type="synonym">Clethrionomys glareolus</name>
    <dbReference type="NCBI Taxonomy" id="447135"/>
    <lineage>
        <taxon>Eukaryota</taxon>
        <taxon>Metazoa</taxon>
        <taxon>Chordata</taxon>
        <taxon>Craniata</taxon>
        <taxon>Vertebrata</taxon>
        <taxon>Euteleostomi</taxon>
        <taxon>Mammalia</taxon>
        <taxon>Eutheria</taxon>
        <taxon>Euarchontoglires</taxon>
        <taxon>Glires</taxon>
        <taxon>Rodentia</taxon>
        <taxon>Myomorpha</taxon>
        <taxon>Muroidea</taxon>
        <taxon>Cricetidae</taxon>
        <taxon>Arvicolinae</taxon>
        <taxon>Myodes</taxon>
    </lineage>
</organism>
<keyword evidence="2 6" id="KW-0812">Transmembrane</keyword>
<feature type="compositionally biased region" description="Polar residues" evidence="5">
    <location>
        <begin position="731"/>
        <end position="746"/>
    </location>
</feature>
<feature type="region of interest" description="Disordered" evidence="5">
    <location>
        <begin position="356"/>
        <end position="397"/>
    </location>
</feature>
<comment type="caution">
    <text evidence="8">The sequence shown here is derived from an EMBL/GenBank/DDBJ whole genome shotgun (WGS) entry which is preliminary data.</text>
</comment>
<dbReference type="AlphaFoldDB" id="A0AAW0HRF3"/>
<protein>
    <recommendedName>
        <fullName evidence="7">Spermatid maturation protein 1 N-terminal domain-containing protein</fullName>
    </recommendedName>
</protein>
<feature type="region of interest" description="Disordered" evidence="5">
    <location>
        <begin position="922"/>
        <end position="957"/>
    </location>
</feature>
<evidence type="ECO:0000256" key="3">
    <source>
        <dbReference type="ARBA" id="ARBA00022989"/>
    </source>
</evidence>
<dbReference type="PANTHER" id="PTHR34834">
    <property type="entry name" value="SPERMATID MATURATION PROTEIN 1"/>
    <property type="match status" value="1"/>
</dbReference>
<feature type="domain" description="Spermatid maturation protein 1 N-terminal" evidence="7">
    <location>
        <begin position="1"/>
        <end position="68"/>
    </location>
</feature>
<evidence type="ECO:0000313" key="8">
    <source>
        <dbReference type="EMBL" id="KAK7804726.1"/>
    </source>
</evidence>
<feature type="region of interest" description="Disordered" evidence="5">
    <location>
        <begin position="667"/>
        <end position="747"/>
    </location>
</feature>
<comment type="subcellular location">
    <subcellularLocation>
        <location evidence="1">Membrane</location>
        <topology evidence="1">Single-pass membrane protein</topology>
    </subcellularLocation>
</comment>
<feature type="compositionally biased region" description="Polar residues" evidence="5">
    <location>
        <begin position="667"/>
        <end position="681"/>
    </location>
</feature>
<dbReference type="GO" id="GO:0016020">
    <property type="term" value="C:membrane"/>
    <property type="evidence" value="ECO:0007669"/>
    <property type="project" value="UniProtKB-SubCell"/>
</dbReference>
<accession>A0AAW0HRF3</accession>
<keyword evidence="4 6" id="KW-0472">Membrane</keyword>
<name>A0AAW0HRF3_MYOGA</name>
<dbReference type="EMBL" id="JBBHLL010000363">
    <property type="protein sequence ID" value="KAK7804726.1"/>
    <property type="molecule type" value="Genomic_DNA"/>
</dbReference>
<reference evidence="8 9" key="1">
    <citation type="journal article" date="2023" name="bioRxiv">
        <title>Conserved and derived expression patterns and positive selection on dental genes reveal complex evolutionary context of ever-growing rodent molars.</title>
        <authorList>
            <person name="Calamari Z.T."/>
            <person name="Song A."/>
            <person name="Cohen E."/>
            <person name="Akter M."/>
            <person name="Roy R.D."/>
            <person name="Hallikas O."/>
            <person name="Christensen M.M."/>
            <person name="Li P."/>
            <person name="Marangoni P."/>
            <person name="Jernvall J."/>
            <person name="Klein O.D."/>
        </authorList>
    </citation>
    <scope>NUCLEOTIDE SEQUENCE [LARGE SCALE GENOMIC DNA]</scope>
    <source>
        <strain evidence="8">V071</strain>
    </source>
</reference>
<evidence type="ECO:0000256" key="4">
    <source>
        <dbReference type="ARBA" id="ARBA00023136"/>
    </source>
</evidence>
<feature type="compositionally biased region" description="Polar residues" evidence="5">
    <location>
        <begin position="689"/>
        <end position="716"/>
    </location>
</feature>
<dbReference type="Proteomes" id="UP001488838">
    <property type="component" value="Unassembled WGS sequence"/>
</dbReference>
<dbReference type="GO" id="GO:0007291">
    <property type="term" value="P:sperm individualization"/>
    <property type="evidence" value="ECO:0007669"/>
    <property type="project" value="TreeGrafter"/>
</dbReference>
<keyword evidence="3 6" id="KW-1133">Transmembrane helix</keyword>
<dbReference type="PANTHER" id="PTHR34834:SF3">
    <property type="entry name" value="SPEM FAMILY MEMBER 3"/>
    <property type="match status" value="1"/>
</dbReference>
<evidence type="ECO:0000256" key="2">
    <source>
        <dbReference type="ARBA" id="ARBA00022692"/>
    </source>
</evidence>
<feature type="compositionally biased region" description="Polar residues" evidence="5">
    <location>
        <begin position="288"/>
        <end position="307"/>
    </location>
</feature>
<feature type="compositionally biased region" description="Polar residues" evidence="5">
    <location>
        <begin position="210"/>
        <end position="221"/>
    </location>
</feature>
<gene>
    <name evidence="8" type="ORF">U0070_022992</name>
</gene>
<feature type="region of interest" description="Disordered" evidence="5">
    <location>
        <begin position="881"/>
        <end position="906"/>
    </location>
</feature>
<feature type="compositionally biased region" description="Polar residues" evidence="5">
    <location>
        <begin position="316"/>
        <end position="327"/>
    </location>
</feature>
<evidence type="ECO:0000259" key="7">
    <source>
        <dbReference type="Pfam" id="PF15670"/>
    </source>
</evidence>
<sequence>MGEQVYHRAQPCSGTNLRRCQDLGDSILLILGSFILLNVGINVVTLLWKHLKNSLRILFHHFFPKDKLPAGLSSRTVYMRCIADSKNLYSRMSSRFHRPGFLLGHLSHFDSWIPDTNDENVSRCCWMPPKCGHGRAPTEASWELWKEELMGAGEAPQATVMKTQASLFFRPEVSPQIPKICRLNTNMVPPSSPQNKTKPDDSPPHALAQALTSSSTNSQHLPSTQSQTQPSEPTQLRAQGLDYTSAQTPPAHVPDFTSAPIPALSEGPIPAKDLPPTPTLSYPPVQAPTHSQTHTFDQAQSQSQPALTLQGPAHNPEQTSAHTSPQLPIQAPAHTSFQSQGHDPVQILAHTLTHPHADKPEQTSPASAHGPSHSLLPSCAHTPVPSPTSAPAPCGRAPVPACAPPPALALSMTLTTTHASAQVPVTTSTPTLPPVPSRLTSFYPHLSTGHTVYDARQVKQNVSCKHSSQNSRCLRKNLNIFSRPQEVKGLVNSGIAEQAQKQPGEDSAGPPAGSILGYVELGNMEWKLSDNAKDKFSQPKTFPFCSFHPCCSESQDRDSQAPVYPKFLVYTQDATPSKPCFHSPSTAQYKLSPTPPCTLALPLVSPRTFVVPQFTLQKPSNLAQTPTFLSTSKSPQAVTSAHFSIPPQFSTIFQTLAQPLNSENQNFNKDFGLQTTPSLVNDSGVPRNPSLTQDPGLQKNPRLTQVPGFQNNSTLAPNPEHQKNPGLASNPGIQNNPGLSLNSGLQKNPDLFLNPRIQKNLVFVQNAEHQNPDLAPNPCLHKNSDYYKLPGCVQESYLCMNPSISQDACLQKNLAVTQDSGLRSSDAGVLRNLDFLQPSNLHRNIIFNHTSGQRTLSFTQDSVIYRNVALNQDTVTNKNKGVSLVTDQKRPDPLQDSGGNNGLGNVQYPGVCRNVSLIQDTRPQKIPSHTQDPEIDKNSGLTQESSSPKSPGLVQTSCLHKSSGLTQDSGDYKILTQDPGIYRVPVLNQDTDSHNTLGLINVTTAAKRSDLNQVVGIYSSEHDQGTNLQEYPAIDQDSGCQQDPVLGQGSDFKTPGLIQKAGLCKDSGLIPDSGLNKKTSFAPGTDSAQVLGPFQTLKQTSSLVKSLVDKVTSQKDNTEQHVSCTSVPVNQSSCPSKDQVLSPDLKTFAEVPVLIELQPPSQQLDSQDWVYHTVDTAVSTCQKYRQMSVPPQFSRKSHCSGPGTRTGHVVFDACQKQ</sequence>
<feature type="compositionally biased region" description="Polar residues" evidence="5">
    <location>
        <begin position="183"/>
        <end position="196"/>
    </location>
</feature>
<dbReference type="InterPro" id="IPR031368">
    <property type="entry name" value="SPEM1_N"/>
</dbReference>
<feature type="region of interest" description="Disordered" evidence="5">
    <location>
        <begin position="183"/>
        <end position="327"/>
    </location>
</feature>
<dbReference type="GO" id="GO:0030317">
    <property type="term" value="P:flagellated sperm motility"/>
    <property type="evidence" value="ECO:0007669"/>
    <property type="project" value="TreeGrafter"/>
</dbReference>
<evidence type="ECO:0000313" key="9">
    <source>
        <dbReference type="Proteomes" id="UP001488838"/>
    </source>
</evidence>
<dbReference type="Pfam" id="PF15670">
    <property type="entry name" value="Spem1"/>
    <property type="match status" value="1"/>
</dbReference>
<evidence type="ECO:0000256" key="5">
    <source>
        <dbReference type="SAM" id="MobiDB-lite"/>
    </source>
</evidence>
<keyword evidence="9" id="KW-1185">Reference proteome</keyword>
<dbReference type="GO" id="GO:0005737">
    <property type="term" value="C:cytoplasm"/>
    <property type="evidence" value="ECO:0007669"/>
    <property type="project" value="TreeGrafter"/>
</dbReference>
<feature type="transmembrane region" description="Helical" evidence="6">
    <location>
        <begin position="27"/>
        <end position="48"/>
    </location>
</feature>
<evidence type="ECO:0000256" key="6">
    <source>
        <dbReference type="SAM" id="Phobius"/>
    </source>
</evidence>
<feature type="compositionally biased region" description="Low complexity" evidence="5">
    <location>
        <begin position="222"/>
        <end position="235"/>
    </location>
</feature>
<evidence type="ECO:0000256" key="1">
    <source>
        <dbReference type="ARBA" id="ARBA00004167"/>
    </source>
</evidence>